<dbReference type="EMBL" id="KT368180">
    <property type="protein sequence ID" value="ALD83707.1"/>
    <property type="molecule type" value="Genomic_DNA"/>
</dbReference>
<proteinExistence type="predicted"/>
<evidence type="ECO:0000256" key="1">
    <source>
        <dbReference type="SAM" id="Phobius"/>
    </source>
</evidence>
<feature type="transmembrane region" description="Helical" evidence="1">
    <location>
        <begin position="20"/>
        <end position="39"/>
    </location>
</feature>
<feature type="transmembrane region" description="Helical" evidence="1">
    <location>
        <begin position="130"/>
        <end position="150"/>
    </location>
</feature>
<feature type="transmembrane region" description="Helical" evidence="1">
    <location>
        <begin position="98"/>
        <end position="124"/>
    </location>
</feature>
<feature type="transmembrane region" description="Helical" evidence="1">
    <location>
        <begin position="51"/>
        <end position="77"/>
    </location>
</feature>
<feature type="transmembrane region" description="Helical" evidence="1">
    <location>
        <begin position="162"/>
        <end position="179"/>
    </location>
</feature>
<name>A0A0M4LAJ7_SORCE</name>
<keyword evidence="1" id="KW-0812">Transmembrane</keyword>
<reference evidence="2" key="1">
    <citation type="journal article" date="2015" name="ACS Chem. Biol.">
        <title>Two of a Kind-The Biosynthetic Pathways of Chlorotonil and Anthracimycin.</title>
        <authorList>
            <person name="Jungmann K."/>
            <person name="Jansen R."/>
            <person name="Gerth K."/>
            <person name="Huch V."/>
            <person name="Krug D."/>
            <person name="Fenical W."/>
            <person name="Muller R."/>
        </authorList>
    </citation>
    <scope>NUCLEOTIDE SEQUENCE</scope>
    <source>
        <strain evidence="2">1525</strain>
    </source>
</reference>
<organism evidence="2">
    <name type="scientific">Sorangium cellulosum</name>
    <name type="common">Polyangium cellulosum</name>
    <dbReference type="NCBI Taxonomy" id="56"/>
    <lineage>
        <taxon>Bacteria</taxon>
        <taxon>Pseudomonadati</taxon>
        <taxon>Myxococcota</taxon>
        <taxon>Polyangia</taxon>
        <taxon>Polyangiales</taxon>
        <taxon>Polyangiaceae</taxon>
        <taxon>Sorangium</taxon>
    </lineage>
</organism>
<protein>
    <submittedName>
        <fullName evidence="2">Putative ABC transporter</fullName>
    </submittedName>
</protein>
<dbReference type="AlphaFoldDB" id="A0A0M4LAJ7"/>
<feature type="transmembrane region" description="Helical" evidence="1">
    <location>
        <begin position="208"/>
        <end position="230"/>
    </location>
</feature>
<keyword evidence="1" id="KW-1133">Transmembrane helix</keyword>
<keyword evidence="1" id="KW-0472">Membrane</keyword>
<sequence>MNKIAVLVANDVRNVFRDKALFGMLVAPVVLVLLLRFGLPALGSRFPPVAGYYPVITAFACTLMASFPAFMASFIMLDEKDEGLMRVMRVMPVSSLLFVGYRVVLVAALSVVSAAAAVLVPGLIERNLAVGLVVPLLFGLSAPMTTLLVVSFAKNKIEGVTVLKVLNLALMIPLAGFFTDSPLRHLLGVIPVYWVDLALNEGTFTAPFAVYSVVALVAQLAVLAISYRLFIRRML</sequence>
<evidence type="ECO:0000313" key="2">
    <source>
        <dbReference type="EMBL" id="ALD83707.1"/>
    </source>
</evidence>
<accession>A0A0M4LAJ7</accession>